<proteinExistence type="predicted"/>
<evidence type="ECO:0000313" key="3">
    <source>
        <dbReference type="Proteomes" id="UP000017148"/>
    </source>
</evidence>
<sequence>MESNSPLPYKAGEPISALPGEGGQAFKDGFGLWGGEGRGTQNIDTLPWGQITNQAEQFGQREGNIWQYMGWRIQAGRYISKEAWAGAIELGERELDVHLGLSVPQGNLHAFRAPRLEVNSNLYYALAEAGYQYDCGLEEGYEQHRDGTNFLWPYTMDNGSPNVSYQRLIGVNVHIDSTPQGLWQIPVNTFIVPEEYRQEVWNNRTKINDAALDGGDMGTFESWSQAGGKITGFDFNMYIMWGMTKEIWLETMKNTTNLRLEGNKAPIQYGAHTDYYTPIYDNATLLNDVNAPSYGLNVTEGWNTWEDRITSLEKYLDWAINQKGCYVVSGHRLIEEIKAMEQNRAIGKEEQLEVTWEFFRNEELNSSANQDSFTGDIIDAEISVDADGDGDNVEYTGYRYYTSPGSFADLDHLSFDYQTTAPLAIRLATQSGDAREVIIGHVGGSSLRNSGKIPLTAFEQNQYAGISGFQWDPIDTEDITGIEIEVLTDGLEAQDHSLTVQNFALFKGAETSIIAENGQNNLQDMTVHSFVDGRLSLGVSQEGNYNIALVNAAGRTLQTMEGQRLKRGVNALSFDGVARGIYFVRISNDYAQKTVRALAL</sequence>
<keyword evidence="3" id="KW-1185">Reference proteome</keyword>
<dbReference type="SUPFAM" id="SSF88713">
    <property type="entry name" value="Glycoside hydrolase/deacetylase"/>
    <property type="match status" value="1"/>
</dbReference>
<accession>U7D522</accession>
<dbReference type="EMBL" id="ASJR01000057">
    <property type="protein sequence ID" value="ERP30666.1"/>
    <property type="molecule type" value="Genomic_DNA"/>
</dbReference>
<dbReference type="Gene3D" id="3.20.20.370">
    <property type="entry name" value="Glycoside hydrolase/deacetylase"/>
    <property type="match status" value="1"/>
</dbReference>
<dbReference type="GO" id="GO:0005975">
    <property type="term" value="P:carbohydrate metabolic process"/>
    <property type="evidence" value="ECO:0007669"/>
    <property type="project" value="InterPro"/>
</dbReference>
<organism evidence="2 3">
    <name type="scientific">Chitinivibrio alkaliphilus ACht1</name>
    <dbReference type="NCBI Taxonomy" id="1313304"/>
    <lineage>
        <taxon>Bacteria</taxon>
        <taxon>Pseudomonadati</taxon>
        <taxon>Fibrobacterota</taxon>
        <taxon>Chitinivibrionia</taxon>
        <taxon>Chitinivibrionales</taxon>
        <taxon>Chitinivibrionaceae</taxon>
        <taxon>Chitinivibrio</taxon>
    </lineage>
</organism>
<reference evidence="2 3" key="1">
    <citation type="journal article" date="2013" name="Environ. Microbiol.">
        <title>Genome analysis of Chitinivibrio alkaliphilus gen. nov., sp. nov., a novel extremely haloalkaliphilic anaerobic chitinolytic bacterium from the candidate phylum Termite Group 3.</title>
        <authorList>
            <person name="Sorokin D.Y."/>
            <person name="Gumerov V.M."/>
            <person name="Rakitin A.L."/>
            <person name="Beletsky A.V."/>
            <person name="Damste J.S."/>
            <person name="Muyzer G."/>
            <person name="Mardanov A.V."/>
            <person name="Ravin N.V."/>
        </authorList>
    </citation>
    <scope>NUCLEOTIDE SEQUENCE [LARGE SCALE GENOMIC DNA]</scope>
    <source>
        <strain evidence="2 3">ACht1</strain>
    </source>
</reference>
<evidence type="ECO:0000256" key="1">
    <source>
        <dbReference type="SAM" id="MobiDB-lite"/>
    </source>
</evidence>
<name>U7D522_9BACT</name>
<gene>
    <name evidence="2" type="ORF">CALK_2541</name>
</gene>
<evidence type="ECO:0000313" key="2">
    <source>
        <dbReference type="EMBL" id="ERP30666.1"/>
    </source>
</evidence>
<dbReference type="AlphaFoldDB" id="U7D522"/>
<dbReference type="Proteomes" id="UP000017148">
    <property type="component" value="Unassembled WGS sequence"/>
</dbReference>
<feature type="region of interest" description="Disordered" evidence="1">
    <location>
        <begin position="1"/>
        <end position="20"/>
    </location>
</feature>
<comment type="caution">
    <text evidence="2">The sequence shown here is derived from an EMBL/GenBank/DDBJ whole genome shotgun (WGS) entry which is preliminary data.</text>
</comment>
<dbReference type="eggNOG" id="COG0726">
    <property type="taxonomic scope" value="Bacteria"/>
</dbReference>
<protein>
    <submittedName>
        <fullName evidence="2">Polysaccharide deacetylase</fullName>
    </submittedName>
</protein>
<dbReference type="InterPro" id="IPR011330">
    <property type="entry name" value="Glyco_hydro/deAcase_b/a-brl"/>
</dbReference>